<accession>A0A1Y1ZHW7</accession>
<keyword evidence="2" id="KW-0813">Transport</keyword>
<name>A0A1Y1ZHW7_9PLEO</name>
<reference evidence="7 8" key="1">
    <citation type="submission" date="2016-07" db="EMBL/GenBank/DDBJ databases">
        <title>Pervasive Adenine N6-methylation of Active Genes in Fungi.</title>
        <authorList>
            <consortium name="DOE Joint Genome Institute"/>
            <person name="Mondo S.J."/>
            <person name="Dannebaum R.O."/>
            <person name="Kuo R.C."/>
            <person name="Labutti K."/>
            <person name="Haridas S."/>
            <person name="Kuo A."/>
            <person name="Salamov A."/>
            <person name="Ahrendt S.R."/>
            <person name="Lipzen A."/>
            <person name="Sullivan W."/>
            <person name="Andreopoulos W.B."/>
            <person name="Clum A."/>
            <person name="Lindquist E."/>
            <person name="Daum C."/>
            <person name="Ramamoorthy G.K."/>
            <person name="Gryganskyi A."/>
            <person name="Culley D."/>
            <person name="Magnuson J.K."/>
            <person name="James T.Y."/>
            <person name="O'Malley M.A."/>
            <person name="Stajich J.E."/>
            <person name="Spatafora J.W."/>
            <person name="Visel A."/>
            <person name="Grigoriev I.V."/>
        </authorList>
    </citation>
    <scope>NUCLEOTIDE SEQUENCE [LARGE SCALE GENOMIC DNA]</scope>
    <source>
        <strain evidence="7 8">CBS 115471</strain>
    </source>
</reference>
<dbReference type="EMBL" id="MCFA01000081">
    <property type="protein sequence ID" value="ORY09836.1"/>
    <property type="molecule type" value="Genomic_DNA"/>
</dbReference>
<keyword evidence="4 6" id="KW-1133">Transmembrane helix</keyword>
<evidence type="ECO:0000256" key="1">
    <source>
        <dbReference type="ARBA" id="ARBA00004141"/>
    </source>
</evidence>
<dbReference type="SUPFAM" id="SSF103473">
    <property type="entry name" value="MFS general substrate transporter"/>
    <property type="match status" value="1"/>
</dbReference>
<evidence type="ECO:0000313" key="8">
    <source>
        <dbReference type="Proteomes" id="UP000193144"/>
    </source>
</evidence>
<keyword evidence="5 6" id="KW-0472">Membrane</keyword>
<evidence type="ECO:0000313" key="7">
    <source>
        <dbReference type="EMBL" id="ORY09836.1"/>
    </source>
</evidence>
<comment type="subcellular location">
    <subcellularLocation>
        <location evidence="1">Membrane</location>
        <topology evidence="1">Multi-pass membrane protein</topology>
    </subcellularLocation>
</comment>
<evidence type="ECO:0000256" key="6">
    <source>
        <dbReference type="SAM" id="Phobius"/>
    </source>
</evidence>
<organism evidence="7 8">
    <name type="scientific">Clohesyomyces aquaticus</name>
    <dbReference type="NCBI Taxonomy" id="1231657"/>
    <lineage>
        <taxon>Eukaryota</taxon>
        <taxon>Fungi</taxon>
        <taxon>Dikarya</taxon>
        <taxon>Ascomycota</taxon>
        <taxon>Pezizomycotina</taxon>
        <taxon>Dothideomycetes</taxon>
        <taxon>Pleosporomycetidae</taxon>
        <taxon>Pleosporales</taxon>
        <taxon>Lindgomycetaceae</taxon>
        <taxon>Clohesyomyces</taxon>
    </lineage>
</organism>
<evidence type="ECO:0000256" key="3">
    <source>
        <dbReference type="ARBA" id="ARBA00022692"/>
    </source>
</evidence>
<dbReference type="OrthoDB" id="2962993at2759"/>
<keyword evidence="3 6" id="KW-0812">Transmembrane</keyword>
<evidence type="ECO:0000256" key="5">
    <source>
        <dbReference type="ARBA" id="ARBA00023136"/>
    </source>
</evidence>
<dbReference type="InterPro" id="IPR036259">
    <property type="entry name" value="MFS_trans_sf"/>
</dbReference>
<dbReference type="GO" id="GO:0022857">
    <property type="term" value="F:transmembrane transporter activity"/>
    <property type="evidence" value="ECO:0007669"/>
    <property type="project" value="TreeGrafter"/>
</dbReference>
<proteinExistence type="predicted"/>
<dbReference type="AlphaFoldDB" id="A0A1Y1ZHW7"/>
<sequence>MAIFVLPDNFETARWLREDEKALWRARNENSRLYLGIPRFGSLRPASSENTSSFGFSTFLLVGIGGFGYSSVLTQLLTVPVYIWASVVYISVSFASDYFRRRAYFMVPMALIMATGYSRVLGLPMTSTAVLYFVTFVTATGIYCVVGLNVTWAINSNAGYFKRATAILDCNKPLEKAHAQWLTKSIG</sequence>
<dbReference type="PANTHER" id="PTHR43791">
    <property type="entry name" value="PERMEASE-RELATED"/>
    <property type="match status" value="1"/>
</dbReference>
<dbReference type="Proteomes" id="UP000193144">
    <property type="component" value="Unassembled WGS sequence"/>
</dbReference>
<feature type="transmembrane region" description="Helical" evidence="6">
    <location>
        <begin position="103"/>
        <end position="123"/>
    </location>
</feature>
<keyword evidence="8" id="KW-1185">Reference proteome</keyword>
<evidence type="ECO:0000256" key="4">
    <source>
        <dbReference type="ARBA" id="ARBA00022989"/>
    </source>
</evidence>
<comment type="caution">
    <text evidence="7">The sequence shown here is derived from an EMBL/GenBank/DDBJ whole genome shotgun (WGS) entry which is preliminary data.</text>
</comment>
<protein>
    <submittedName>
        <fullName evidence="7">Uncharacterized protein</fullName>
    </submittedName>
</protein>
<dbReference type="GO" id="GO:0016020">
    <property type="term" value="C:membrane"/>
    <property type="evidence" value="ECO:0007669"/>
    <property type="project" value="UniProtKB-SubCell"/>
</dbReference>
<feature type="transmembrane region" description="Helical" evidence="6">
    <location>
        <begin position="79"/>
        <end position="96"/>
    </location>
</feature>
<dbReference type="PANTHER" id="PTHR43791:SF36">
    <property type="entry name" value="TRANSPORTER, PUTATIVE (AFU_ORTHOLOGUE AFUA_6G08340)-RELATED"/>
    <property type="match status" value="1"/>
</dbReference>
<gene>
    <name evidence="7" type="ORF">BCR34DRAFT_602558</name>
</gene>
<evidence type="ECO:0000256" key="2">
    <source>
        <dbReference type="ARBA" id="ARBA00022448"/>
    </source>
</evidence>
<feature type="transmembrane region" description="Helical" evidence="6">
    <location>
        <begin position="129"/>
        <end position="154"/>
    </location>
</feature>